<accession>A0A367YNS8</accession>
<dbReference type="PANTHER" id="PTHR12967:SF0">
    <property type="entry name" value="PROTEIN SHQ1 HOMOLOG"/>
    <property type="match status" value="1"/>
</dbReference>
<comment type="similarity">
    <text evidence="1">Belongs to the SHQ1 family.</text>
</comment>
<dbReference type="InterPro" id="IPR007052">
    <property type="entry name" value="CS_dom"/>
</dbReference>
<reference evidence="4 5" key="1">
    <citation type="submission" date="2018-06" db="EMBL/GenBank/DDBJ databases">
        <title>Whole genome sequencing of Candida tropicalis (genome annotated by CSBL at Korea University).</title>
        <authorList>
            <person name="Ahn J."/>
        </authorList>
    </citation>
    <scope>NUCLEOTIDE SEQUENCE [LARGE SCALE GENOMIC DNA]</scope>
    <source>
        <strain evidence="4 5">ATCC 20962</strain>
    </source>
</reference>
<gene>
    <name evidence="4" type="primary">SHQ1_0</name>
    <name evidence="4" type="ORF">Cantr_03009</name>
</gene>
<feature type="domain" description="CS" evidence="3">
    <location>
        <begin position="1"/>
        <end position="91"/>
    </location>
</feature>
<comment type="caution">
    <text evidence="4">The sequence shown here is derived from an EMBL/GenBank/DDBJ whole genome shotgun (WGS) entry which is preliminary data.</text>
</comment>
<dbReference type="GO" id="GO:0005737">
    <property type="term" value="C:cytoplasm"/>
    <property type="evidence" value="ECO:0007669"/>
    <property type="project" value="TreeGrafter"/>
</dbReference>
<dbReference type="InterPro" id="IPR008978">
    <property type="entry name" value="HSP20-like_chaperone"/>
</dbReference>
<evidence type="ECO:0000259" key="3">
    <source>
        <dbReference type="PROSITE" id="PS51203"/>
    </source>
</evidence>
<dbReference type="PROSITE" id="PS51203">
    <property type="entry name" value="CS"/>
    <property type="match status" value="1"/>
</dbReference>
<keyword evidence="5" id="KW-1185">Reference proteome</keyword>
<dbReference type="Pfam" id="PF04925">
    <property type="entry name" value="SHQ1"/>
    <property type="match status" value="1"/>
</dbReference>
<dbReference type="AlphaFoldDB" id="A0A367YNS8"/>
<name>A0A367YNS8_9ASCO</name>
<dbReference type="InterPro" id="IPR048696">
    <property type="entry name" value="SHQ1-like_CS"/>
</dbReference>
<dbReference type="GO" id="GO:0005654">
    <property type="term" value="C:nucleoplasm"/>
    <property type="evidence" value="ECO:0007669"/>
    <property type="project" value="TreeGrafter"/>
</dbReference>
<dbReference type="SUPFAM" id="SSF49764">
    <property type="entry name" value="HSP20-like chaperones"/>
    <property type="match status" value="1"/>
</dbReference>
<dbReference type="GO" id="GO:0000493">
    <property type="term" value="P:box H/ACA snoRNP assembly"/>
    <property type="evidence" value="ECO:0007669"/>
    <property type="project" value="InterPro"/>
</dbReference>
<organism evidence="4 5">
    <name type="scientific">Candida viswanathii</name>
    <dbReference type="NCBI Taxonomy" id="5486"/>
    <lineage>
        <taxon>Eukaryota</taxon>
        <taxon>Fungi</taxon>
        <taxon>Dikarya</taxon>
        <taxon>Ascomycota</taxon>
        <taxon>Saccharomycotina</taxon>
        <taxon>Pichiomycetes</taxon>
        <taxon>Debaryomycetaceae</taxon>
        <taxon>Candida/Lodderomyces clade</taxon>
        <taxon>Candida</taxon>
    </lineage>
</organism>
<evidence type="ECO:0000313" key="5">
    <source>
        <dbReference type="Proteomes" id="UP000253472"/>
    </source>
</evidence>
<evidence type="ECO:0000256" key="2">
    <source>
        <dbReference type="SAM" id="MobiDB-lite"/>
    </source>
</evidence>
<dbReference type="Gene3D" id="2.60.40.790">
    <property type="match status" value="1"/>
</dbReference>
<dbReference type="EMBL" id="QLNQ01000001">
    <property type="protein sequence ID" value="RCK67484.1"/>
    <property type="molecule type" value="Genomic_DNA"/>
</dbReference>
<evidence type="ECO:0000256" key="1">
    <source>
        <dbReference type="ARBA" id="ARBA00005607"/>
    </source>
</evidence>
<dbReference type="STRING" id="5486.A0A367YNS8"/>
<dbReference type="FunFam" id="2.60.40.790:FF:000064">
    <property type="entry name" value="Protein SHQ1"/>
    <property type="match status" value="1"/>
</dbReference>
<dbReference type="InterPro" id="IPR007009">
    <property type="entry name" value="Shq1_C"/>
</dbReference>
<proteinExistence type="inferred from homology"/>
<dbReference type="PANTHER" id="PTHR12967">
    <property type="entry name" value="PROTEIN SHQ1 HOMOLOG"/>
    <property type="match status" value="1"/>
</dbReference>
<protein>
    <submittedName>
        <fullName evidence="4">Protein SHQ1</fullName>
    </submittedName>
</protein>
<feature type="region of interest" description="Disordered" evidence="2">
    <location>
        <begin position="105"/>
        <end position="132"/>
    </location>
</feature>
<dbReference type="Pfam" id="PF21413">
    <property type="entry name" value="SHQ1-like_CS"/>
    <property type="match status" value="1"/>
</dbReference>
<dbReference type="OrthoDB" id="73639at2759"/>
<dbReference type="Proteomes" id="UP000253472">
    <property type="component" value="Unassembled WGS sequence"/>
</dbReference>
<dbReference type="GO" id="GO:0051082">
    <property type="term" value="F:unfolded protein binding"/>
    <property type="evidence" value="ECO:0007669"/>
    <property type="project" value="TreeGrafter"/>
</dbReference>
<dbReference type="InterPro" id="IPR039742">
    <property type="entry name" value="Shq1"/>
</dbReference>
<sequence>MITPFFTITQDDEFIYIDVKISHIRFSAPNIEMTINNDVFVFSLPPYYLRLRLPYPCVEDERSHAEYDSKSECVKIKIPKENKGQFFPDLDLTAKLLARTNEPKLGDVGQQDKATKPLIEEVGGDSGDNHDISQAEKDLEEGEQFNWEVKQEVPVNPALEKLGDDGEASSSNAAIQPTKYGFNNQYDQIVGVSMANGNDINELGNPENTPDTDRIIERLIKENIKFDPEIYAADYIMEKYPAMDDDKDFKSLIEWKSPMIQKFLKWYKHEQSLPESERSAVMPVDFTKEEQEKMIQLPRKSYLIEDSYKPEILILLVCLLFAYHFDLRENEGDHNIESAWTIGKITPQLAFLDAKIVMDRAQNNVLRAAVITCIRRALSYPFHRSFKLIGKVWDDVYYNLRGGKRLVLKALLDLKELFRFHDIYYVYDKIWLEDLCSYLISDNMSEAAIRNLAHDLKKEVSGVTKQDITFEKMNVDAMKDEGEEGHQAGEEEDDEMIALNLEEIEMMAEDLYKQYQDAQ</sequence>
<evidence type="ECO:0000313" key="4">
    <source>
        <dbReference type="EMBL" id="RCK67484.1"/>
    </source>
</evidence>